<gene>
    <name evidence="2" type="ORF">CEXT_292131</name>
</gene>
<name>A0AAV4SRQ1_CAEEX</name>
<dbReference type="Proteomes" id="UP001054945">
    <property type="component" value="Unassembled WGS sequence"/>
</dbReference>
<comment type="caution">
    <text evidence="2">The sequence shown here is derived from an EMBL/GenBank/DDBJ whole genome shotgun (WGS) entry which is preliminary data.</text>
</comment>
<dbReference type="EMBL" id="BPLR01009935">
    <property type="protein sequence ID" value="GIY35576.1"/>
    <property type="molecule type" value="Genomic_DNA"/>
</dbReference>
<feature type="region of interest" description="Disordered" evidence="1">
    <location>
        <begin position="1"/>
        <end position="52"/>
    </location>
</feature>
<sequence length="86" mass="9340">MHHARCVHGWRTDGKGGADTLHFSSPPSAEWQLQGRASQPSPLPRDSSATKNALRDAIKSDVSGLFAETGIEIKAEERVRKCPMGD</sequence>
<keyword evidence="3" id="KW-1185">Reference proteome</keyword>
<protein>
    <submittedName>
        <fullName evidence="2">Uncharacterized protein</fullName>
    </submittedName>
</protein>
<reference evidence="2 3" key="1">
    <citation type="submission" date="2021-06" db="EMBL/GenBank/DDBJ databases">
        <title>Caerostris extrusa draft genome.</title>
        <authorList>
            <person name="Kono N."/>
            <person name="Arakawa K."/>
        </authorList>
    </citation>
    <scope>NUCLEOTIDE SEQUENCE [LARGE SCALE GENOMIC DNA]</scope>
</reference>
<accession>A0AAV4SRQ1</accession>
<organism evidence="2 3">
    <name type="scientific">Caerostris extrusa</name>
    <name type="common">Bark spider</name>
    <name type="synonym">Caerostris bankana</name>
    <dbReference type="NCBI Taxonomy" id="172846"/>
    <lineage>
        <taxon>Eukaryota</taxon>
        <taxon>Metazoa</taxon>
        <taxon>Ecdysozoa</taxon>
        <taxon>Arthropoda</taxon>
        <taxon>Chelicerata</taxon>
        <taxon>Arachnida</taxon>
        <taxon>Araneae</taxon>
        <taxon>Araneomorphae</taxon>
        <taxon>Entelegynae</taxon>
        <taxon>Araneoidea</taxon>
        <taxon>Araneidae</taxon>
        <taxon>Caerostris</taxon>
    </lineage>
</organism>
<proteinExistence type="predicted"/>
<evidence type="ECO:0000313" key="2">
    <source>
        <dbReference type="EMBL" id="GIY35576.1"/>
    </source>
</evidence>
<evidence type="ECO:0000313" key="3">
    <source>
        <dbReference type="Proteomes" id="UP001054945"/>
    </source>
</evidence>
<evidence type="ECO:0000256" key="1">
    <source>
        <dbReference type="SAM" id="MobiDB-lite"/>
    </source>
</evidence>
<dbReference type="AlphaFoldDB" id="A0AAV4SRQ1"/>